<proteinExistence type="predicted"/>
<dbReference type="AlphaFoldDB" id="A0A2N6SXA2"/>
<name>A0A2N6SXA2_9CORY</name>
<dbReference type="Proteomes" id="UP000235363">
    <property type="component" value="Unassembled WGS sequence"/>
</dbReference>
<accession>A0A2N6SXA2</accession>
<evidence type="ECO:0000313" key="2">
    <source>
        <dbReference type="Proteomes" id="UP000235363"/>
    </source>
</evidence>
<organism evidence="1 2">
    <name type="scientific">Corynebacterium xerosis</name>
    <dbReference type="NCBI Taxonomy" id="1725"/>
    <lineage>
        <taxon>Bacteria</taxon>
        <taxon>Bacillati</taxon>
        <taxon>Actinomycetota</taxon>
        <taxon>Actinomycetes</taxon>
        <taxon>Mycobacteriales</taxon>
        <taxon>Corynebacteriaceae</taxon>
        <taxon>Corynebacterium</taxon>
    </lineage>
</organism>
<protein>
    <submittedName>
        <fullName evidence="1">DUF1819 domain-containing protein</fullName>
    </submittedName>
</protein>
<evidence type="ECO:0000313" key="1">
    <source>
        <dbReference type="EMBL" id="PMC61705.1"/>
    </source>
</evidence>
<dbReference type="InterPro" id="IPR014948">
    <property type="entry name" value="BrxA"/>
</dbReference>
<gene>
    <name evidence="1" type="ORF">CJ204_09365</name>
</gene>
<reference evidence="1 2" key="1">
    <citation type="submission" date="2017-09" db="EMBL/GenBank/DDBJ databases">
        <title>Bacterial strain isolated from the female urinary microbiota.</title>
        <authorList>
            <person name="Thomas-White K."/>
            <person name="Kumar N."/>
            <person name="Forster S."/>
            <person name="Putonti C."/>
            <person name="Lawley T."/>
            <person name="Wolfe A.J."/>
        </authorList>
    </citation>
    <scope>NUCLEOTIDE SEQUENCE [LARGE SCALE GENOMIC DNA]</scope>
    <source>
        <strain evidence="1 2">UMB0908</strain>
    </source>
</reference>
<dbReference type="InterPro" id="IPR023137">
    <property type="entry name" value="BrxA_sf"/>
</dbReference>
<dbReference type="Pfam" id="PF08849">
    <property type="entry name" value="BrxA"/>
    <property type="match status" value="1"/>
</dbReference>
<sequence length="206" mass="23302">MSITSQGGDRYALSFTSGGLLTREALIVAPLFLELRDWGLVRDRLRSENLLQARTASSGFRLEREITQRLAVLTDPELDLLRDASPIERGHLMWVAACRHYALIGDFAEDVVREHFLLLTPTLGYDDFDSFVRRQALWHPELAEVKDSTLQKLRATLFRMLAEAGLLVNGEIVNAALSERVWDALDAQIPSDLRYLPVRGSREVLL</sequence>
<comment type="caution">
    <text evidence="1">The sequence shown here is derived from an EMBL/GenBank/DDBJ whole genome shotgun (WGS) entry which is preliminary data.</text>
</comment>
<dbReference type="RefSeq" id="WP_102213737.1">
    <property type="nucleotide sequence ID" value="NZ_PNHF01000022.1"/>
</dbReference>
<dbReference type="EMBL" id="PNHF01000022">
    <property type="protein sequence ID" value="PMC61705.1"/>
    <property type="molecule type" value="Genomic_DNA"/>
</dbReference>
<dbReference type="Gene3D" id="1.10.3540.10">
    <property type="entry name" value="uncharacterized protein from magnetospirillum magneticum domain"/>
    <property type="match status" value="1"/>
</dbReference>